<dbReference type="KEGG" id="pseb:EOK75_04265"/>
<proteinExistence type="predicted"/>
<reference evidence="1 2" key="1">
    <citation type="submission" date="2019-05" db="EMBL/GenBank/DDBJ databases">
        <title>Pseudorhodobacter turbinis sp. nov., isolated from the gut of the Korean turban shell.</title>
        <authorList>
            <person name="Jeong Y.-S."/>
            <person name="Kang W.-R."/>
            <person name="Bae J.-W."/>
        </authorList>
    </citation>
    <scope>NUCLEOTIDE SEQUENCE [LARGE SCALE GENOMIC DNA]</scope>
    <source>
        <strain evidence="1 2">S12M18</strain>
    </source>
</reference>
<dbReference type="PROSITE" id="PS51257">
    <property type="entry name" value="PROKAR_LIPOPROTEIN"/>
    <property type="match status" value="1"/>
</dbReference>
<evidence type="ECO:0000313" key="2">
    <source>
        <dbReference type="Proteomes" id="UP000298631"/>
    </source>
</evidence>
<dbReference type="Proteomes" id="UP000298631">
    <property type="component" value="Chromosome"/>
</dbReference>
<evidence type="ECO:0000313" key="1">
    <source>
        <dbReference type="EMBL" id="QCO55063.1"/>
    </source>
</evidence>
<dbReference type="AlphaFoldDB" id="A0A4P8EEJ2"/>
<name>A0A4P8EEJ2_9RHOB</name>
<evidence type="ECO:0008006" key="3">
    <source>
        <dbReference type="Google" id="ProtNLM"/>
    </source>
</evidence>
<dbReference type="EMBL" id="CP039964">
    <property type="protein sequence ID" value="QCO55063.1"/>
    <property type="molecule type" value="Genomic_DNA"/>
</dbReference>
<dbReference type="OrthoDB" id="7773807at2"/>
<dbReference type="RefSeq" id="WP_137192727.1">
    <property type="nucleotide sequence ID" value="NZ_CP039964.1"/>
</dbReference>
<accession>A0A4P8EEJ2</accession>
<organism evidence="1 2">
    <name type="scientific">Pseudorhodobacter turbinis</name>
    <dbReference type="NCBI Taxonomy" id="2500533"/>
    <lineage>
        <taxon>Bacteria</taxon>
        <taxon>Pseudomonadati</taxon>
        <taxon>Pseudomonadota</taxon>
        <taxon>Alphaproteobacteria</taxon>
        <taxon>Rhodobacterales</taxon>
        <taxon>Paracoccaceae</taxon>
        <taxon>Pseudorhodobacter</taxon>
    </lineage>
</organism>
<keyword evidence="2" id="KW-1185">Reference proteome</keyword>
<protein>
    <recommendedName>
        <fullName evidence="3">Lipoprotein</fullName>
    </recommendedName>
</protein>
<sequence length="150" mass="16169">MNRPLVAALCATLALGACSTVGKSRLNPMNWFGGSEETQVVTVEGKPVDPRPLITQITDLKLERMPGGVIIRATGLPPSQGFWDAELVARPVEDGQITYDFHVFPPVPPKAASTPQSREVTVASYLSNTKLEGIRQITVQGATNARSSRR</sequence>
<gene>
    <name evidence="1" type="ORF">EOK75_04265</name>
</gene>